<organism evidence="1 2">
    <name type="scientific">Noviherbaspirillum denitrificans</name>
    <dbReference type="NCBI Taxonomy" id="1968433"/>
    <lineage>
        <taxon>Bacteria</taxon>
        <taxon>Pseudomonadati</taxon>
        <taxon>Pseudomonadota</taxon>
        <taxon>Betaproteobacteria</taxon>
        <taxon>Burkholderiales</taxon>
        <taxon>Oxalobacteraceae</taxon>
        <taxon>Noviherbaspirillum</taxon>
    </lineage>
</organism>
<evidence type="ECO:0000313" key="2">
    <source>
        <dbReference type="Proteomes" id="UP000197535"/>
    </source>
</evidence>
<comment type="caution">
    <text evidence="1">The sequence shown here is derived from an EMBL/GenBank/DDBJ whole genome shotgun (WGS) entry which is preliminary data.</text>
</comment>
<name>A0A254TC85_9BURK</name>
<dbReference type="Pfam" id="PF11379">
    <property type="entry name" value="DUF3182"/>
    <property type="match status" value="1"/>
</dbReference>
<gene>
    <name evidence="1" type="ORF">AYR66_12875</name>
</gene>
<sequence>MRLKKPSGIGGLGQVVVTSREALEDELEKLDTQELAGIGVVLERNLMQLETRSVGQVRVGNLLATYCGTQRLTVDNQGAEVYGGSDLIIVRGDFDELLQLPLGQHVHLAISQARTYHAAAMTCYAGMFASRCNYDIAQGVDEEGRWYSGVLEQSWRIGGASGAEVAALEAFRDDPLLSVVRASTTEIYGEESVPPPDATVYFHGTDDRVGPILKYARLEEYGNT</sequence>
<dbReference type="EMBL" id="LSTO01000001">
    <property type="protein sequence ID" value="OWW20254.1"/>
    <property type="molecule type" value="Genomic_DNA"/>
</dbReference>
<dbReference type="AlphaFoldDB" id="A0A254TC85"/>
<protein>
    <recommendedName>
        <fullName evidence="3">DUF3182 domain-containing protein</fullName>
    </recommendedName>
</protein>
<accession>A0A254TC85</accession>
<evidence type="ECO:0008006" key="3">
    <source>
        <dbReference type="Google" id="ProtNLM"/>
    </source>
</evidence>
<reference evidence="1 2" key="1">
    <citation type="submission" date="2016-02" db="EMBL/GenBank/DDBJ databases">
        <authorList>
            <person name="Wen L."/>
            <person name="He K."/>
            <person name="Yang H."/>
        </authorList>
    </citation>
    <scope>NUCLEOTIDE SEQUENCE [LARGE SCALE GENOMIC DNA]</scope>
    <source>
        <strain evidence="1 2">TSA40</strain>
    </source>
</reference>
<dbReference type="Proteomes" id="UP000197535">
    <property type="component" value="Unassembled WGS sequence"/>
</dbReference>
<keyword evidence="2" id="KW-1185">Reference proteome</keyword>
<dbReference type="InterPro" id="IPR021519">
    <property type="entry name" value="DUF3182"/>
</dbReference>
<evidence type="ECO:0000313" key="1">
    <source>
        <dbReference type="EMBL" id="OWW20254.1"/>
    </source>
</evidence>
<proteinExistence type="predicted"/>